<evidence type="ECO:0000256" key="4">
    <source>
        <dbReference type="ARBA" id="ARBA00012595"/>
    </source>
</evidence>
<reference evidence="16 17" key="1">
    <citation type="submission" date="2017-03" db="EMBL/GenBank/DDBJ databases">
        <title>Genomes of endolithic fungi from Antarctica.</title>
        <authorList>
            <person name="Coleine C."/>
            <person name="Masonjones S."/>
            <person name="Stajich J.E."/>
        </authorList>
    </citation>
    <scope>NUCLEOTIDE SEQUENCE [LARGE SCALE GENOMIC DNA]</scope>
    <source>
        <strain evidence="16 17">CCFEE 6315</strain>
    </source>
</reference>
<keyword evidence="8" id="KW-0106">Calcium</keyword>
<dbReference type="FunFam" id="3.20.20.80:FF:000120">
    <property type="entry name" value="Alpha-amylase A"/>
    <property type="match status" value="1"/>
</dbReference>
<keyword evidence="7" id="KW-0378">Hydrolase</keyword>
<keyword evidence="9" id="KW-1015">Disulfide bond</keyword>
<evidence type="ECO:0000256" key="9">
    <source>
        <dbReference type="ARBA" id="ARBA00023157"/>
    </source>
</evidence>
<feature type="transmembrane region" description="Helical" evidence="13">
    <location>
        <begin position="566"/>
        <end position="589"/>
    </location>
</feature>
<evidence type="ECO:0000256" key="2">
    <source>
        <dbReference type="ARBA" id="ARBA00001913"/>
    </source>
</evidence>
<accession>A0A4U0TJ09</accession>
<proteinExistence type="inferred from homology"/>
<comment type="caution">
    <text evidence="16">The sequence shown here is derived from an EMBL/GenBank/DDBJ whole genome shotgun (WGS) entry which is preliminary data.</text>
</comment>
<dbReference type="SUPFAM" id="SSF51445">
    <property type="entry name" value="(Trans)glycosidases"/>
    <property type="match status" value="1"/>
</dbReference>
<dbReference type="Gene3D" id="3.20.20.80">
    <property type="entry name" value="Glycosidases"/>
    <property type="match status" value="1"/>
</dbReference>
<evidence type="ECO:0000256" key="14">
    <source>
        <dbReference type="SAM" id="SignalP"/>
    </source>
</evidence>
<evidence type="ECO:0000256" key="6">
    <source>
        <dbReference type="ARBA" id="ARBA00022729"/>
    </source>
</evidence>
<dbReference type="EMBL" id="NAJL01000099">
    <property type="protein sequence ID" value="TKA21803.1"/>
    <property type="molecule type" value="Genomic_DNA"/>
</dbReference>
<dbReference type="InterPro" id="IPR017853">
    <property type="entry name" value="GH"/>
</dbReference>
<keyword evidence="10" id="KW-0325">Glycoprotein</keyword>
<dbReference type="Pfam" id="PF00128">
    <property type="entry name" value="Alpha-amylase"/>
    <property type="match status" value="1"/>
</dbReference>
<dbReference type="PANTHER" id="PTHR10357:SF215">
    <property type="entry name" value="ALPHA-AMYLASE 1"/>
    <property type="match status" value="1"/>
</dbReference>
<evidence type="ECO:0000256" key="5">
    <source>
        <dbReference type="ARBA" id="ARBA00022723"/>
    </source>
</evidence>
<dbReference type="GO" id="GO:0004556">
    <property type="term" value="F:alpha-amylase activity"/>
    <property type="evidence" value="ECO:0007669"/>
    <property type="project" value="UniProtKB-EC"/>
</dbReference>
<protein>
    <recommendedName>
        <fullName evidence="4">alpha-amylase</fullName>
        <ecNumber evidence="4">3.2.1.1</ecNumber>
    </recommendedName>
</protein>
<evidence type="ECO:0000256" key="3">
    <source>
        <dbReference type="ARBA" id="ARBA00008061"/>
    </source>
</evidence>
<feature type="domain" description="Glycosyl hydrolase family 13 catalytic" evidence="15">
    <location>
        <begin position="40"/>
        <end position="387"/>
    </location>
</feature>
<dbReference type="OrthoDB" id="204980at2759"/>
<feature type="signal peptide" evidence="14">
    <location>
        <begin position="1"/>
        <end position="27"/>
    </location>
</feature>
<evidence type="ECO:0000256" key="12">
    <source>
        <dbReference type="ARBA" id="ARBA00023295"/>
    </source>
</evidence>
<dbReference type="Pfam" id="PF09260">
    <property type="entry name" value="A_amylase_dom_C"/>
    <property type="match status" value="1"/>
</dbReference>
<dbReference type="SUPFAM" id="SSF51011">
    <property type="entry name" value="Glycosyl hydrolase domain"/>
    <property type="match status" value="1"/>
</dbReference>
<keyword evidence="13" id="KW-0472">Membrane</keyword>
<dbReference type="InterPro" id="IPR015340">
    <property type="entry name" value="A_amylase_C_dom"/>
</dbReference>
<dbReference type="Proteomes" id="UP000308549">
    <property type="component" value="Unassembled WGS sequence"/>
</dbReference>
<evidence type="ECO:0000256" key="7">
    <source>
        <dbReference type="ARBA" id="ARBA00022801"/>
    </source>
</evidence>
<evidence type="ECO:0000256" key="13">
    <source>
        <dbReference type="SAM" id="Phobius"/>
    </source>
</evidence>
<keyword evidence="5" id="KW-0479">Metal-binding</keyword>
<keyword evidence="12" id="KW-0326">Glycosidase</keyword>
<evidence type="ECO:0000256" key="11">
    <source>
        <dbReference type="ARBA" id="ARBA00023277"/>
    </source>
</evidence>
<dbReference type="GO" id="GO:0005509">
    <property type="term" value="F:calcium ion binding"/>
    <property type="evidence" value="ECO:0007669"/>
    <property type="project" value="InterPro"/>
</dbReference>
<dbReference type="EC" id="3.2.1.1" evidence="4"/>
<dbReference type="AlphaFoldDB" id="A0A4U0TJ09"/>
<evidence type="ECO:0000256" key="1">
    <source>
        <dbReference type="ARBA" id="ARBA00000548"/>
    </source>
</evidence>
<comment type="catalytic activity">
    <reaction evidence="1">
        <text>Endohydrolysis of (1-&gt;4)-alpha-D-glucosidic linkages in polysaccharides containing three or more (1-&gt;4)-alpha-linked D-glucose units.</text>
        <dbReference type="EC" id="3.2.1.1"/>
    </reaction>
</comment>
<evidence type="ECO:0000313" key="17">
    <source>
        <dbReference type="Proteomes" id="UP000308549"/>
    </source>
</evidence>
<sequence>MSFFAMPTGVLTLAATALLSLAGLGSGASLDEWRSRSIYQVMTDRFAPSVDIPFYLGSCHTELGVYCGGTWRGIKDNLDYIQGMNFDAIWISPIVAQLPQVTADGSSYAGYWQQDLFTLNSKYGTIDDLHELMDEVHKRGMLFMMDVIVNHMAYSGAVPDIEYSVLNPFNDKDYYHPYCEMDYSADNMTALQQCWLGSYYIPLVDLATDHDEVRDMFSDWISQMATNHSFDGLRIDAGANVDPDFFPGFMEAADMFATAEVYLSNETLACEWQETIPSLINYPLYWPLTAAFESKDGSMSDLVDMMSSQKKNHDVPRFANHTQDITRAMNVNAFVLMNDGIPIVYQGQEQHFTGGTEPFTNREVMWEYGFDFFAPLYQEIATLNTLRQHLFKLSGVNYGQKQTDVVHQDDHTMVMQKGEKGKQILTVLTNSGWDGDDESISFTTGYSSGDSLTDVLTCTTVSVGTGGTVKVTLSGGIPMVLFSTDDLADSTLCGTKGEKWGANTNITSTQTTRTTITTTMAGGSTSTSIAAATLPLVTQAQAYDAPSMSASASPSGLAGALPVNTMMAGSFAALAVVLTSGAVGAALGFGV</sequence>
<dbReference type="CDD" id="cd11319">
    <property type="entry name" value="AmyAc_euk_AmyA"/>
    <property type="match status" value="1"/>
</dbReference>
<evidence type="ECO:0000256" key="10">
    <source>
        <dbReference type="ARBA" id="ARBA00023180"/>
    </source>
</evidence>
<evidence type="ECO:0000259" key="15">
    <source>
        <dbReference type="SMART" id="SM00642"/>
    </source>
</evidence>
<comment type="cofactor">
    <cofactor evidence="2">
        <name>Ca(2+)</name>
        <dbReference type="ChEBI" id="CHEBI:29108"/>
    </cofactor>
</comment>
<dbReference type="InterPro" id="IPR013780">
    <property type="entry name" value="Glyco_hydro_b"/>
</dbReference>
<dbReference type="PANTHER" id="PTHR10357">
    <property type="entry name" value="ALPHA-AMYLASE FAMILY MEMBER"/>
    <property type="match status" value="1"/>
</dbReference>
<evidence type="ECO:0000313" key="16">
    <source>
        <dbReference type="EMBL" id="TKA21803.1"/>
    </source>
</evidence>
<keyword evidence="13" id="KW-0812">Transmembrane</keyword>
<organism evidence="16 17">
    <name type="scientific">Salinomyces thailandicus</name>
    <dbReference type="NCBI Taxonomy" id="706561"/>
    <lineage>
        <taxon>Eukaryota</taxon>
        <taxon>Fungi</taxon>
        <taxon>Dikarya</taxon>
        <taxon>Ascomycota</taxon>
        <taxon>Pezizomycotina</taxon>
        <taxon>Dothideomycetes</taxon>
        <taxon>Dothideomycetidae</taxon>
        <taxon>Mycosphaerellales</taxon>
        <taxon>Teratosphaeriaceae</taxon>
        <taxon>Salinomyces</taxon>
    </lineage>
</organism>
<evidence type="ECO:0000256" key="8">
    <source>
        <dbReference type="ARBA" id="ARBA00022837"/>
    </source>
</evidence>
<keyword evidence="13" id="KW-1133">Transmembrane helix</keyword>
<dbReference type="SMART" id="SM00642">
    <property type="entry name" value="Aamy"/>
    <property type="match status" value="1"/>
</dbReference>
<feature type="chain" id="PRO_5020725231" description="alpha-amylase" evidence="14">
    <location>
        <begin position="28"/>
        <end position="591"/>
    </location>
</feature>
<dbReference type="Gene3D" id="2.60.40.1180">
    <property type="entry name" value="Golgi alpha-mannosidase II"/>
    <property type="match status" value="1"/>
</dbReference>
<gene>
    <name evidence="16" type="ORF">B0A50_08630</name>
</gene>
<keyword evidence="11" id="KW-0119">Carbohydrate metabolism</keyword>
<comment type="similarity">
    <text evidence="3">Belongs to the glycosyl hydrolase 13 family.</text>
</comment>
<name>A0A4U0TJ09_9PEZI</name>
<keyword evidence="17" id="KW-1185">Reference proteome</keyword>
<dbReference type="InterPro" id="IPR006047">
    <property type="entry name" value="GH13_cat_dom"/>
</dbReference>
<keyword evidence="6 14" id="KW-0732">Signal</keyword>
<dbReference type="GO" id="GO:0016052">
    <property type="term" value="P:carbohydrate catabolic process"/>
    <property type="evidence" value="ECO:0007669"/>
    <property type="project" value="InterPro"/>
</dbReference>